<dbReference type="EC" id="4.1.1.7" evidence="8"/>
<dbReference type="InterPro" id="IPR012001">
    <property type="entry name" value="Thiamin_PyroP_enz_TPP-bd_dom"/>
</dbReference>
<keyword evidence="8" id="KW-0456">Lyase</keyword>
<dbReference type="Proteomes" id="UP001340816">
    <property type="component" value="Chromosome"/>
</dbReference>
<dbReference type="CDD" id="cd02002">
    <property type="entry name" value="TPP_BFDC"/>
    <property type="match status" value="1"/>
</dbReference>
<dbReference type="Gene3D" id="3.40.50.1220">
    <property type="entry name" value="TPP-binding domain"/>
    <property type="match status" value="1"/>
</dbReference>
<feature type="region of interest" description="Disordered" evidence="4">
    <location>
        <begin position="1"/>
        <end position="32"/>
    </location>
</feature>
<dbReference type="Pfam" id="PF02776">
    <property type="entry name" value="TPP_enzyme_N"/>
    <property type="match status" value="1"/>
</dbReference>
<evidence type="ECO:0000256" key="1">
    <source>
        <dbReference type="ARBA" id="ARBA00007812"/>
    </source>
</evidence>
<organism evidence="8 9">
    <name type="scientific">Streptomyces phaeochromogenes</name>
    <dbReference type="NCBI Taxonomy" id="1923"/>
    <lineage>
        <taxon>Bacteria</taxon>
        <taxon>Bacillati</taxon>
        <taxon>Actinomycetota</taxon>
        <taxon>Actinomycetes</taxon>
        <taxon>Kitasatosporales</taxon>
        <taxon>Streptomycetaceae</taxon>
        <taxon>Streptomyces</taxon>
        <taxon>Streptomyces phaeochromogenes group</taxon>
    </lineage>
</organism>
<dbReference type="NCBIfam" id="NF005485">
    <property type="entry name" value="PRK07092.1"/>
    <property type="match status" value="1"/>
</dbReference>
<dbReference type="InterPro" id="IPR012000">
    <property type="entry name" value="Thiamin_PyroP_enz_cen_dom"/>
</dbReference>
<dbReference type="InterPro" id="IPR011766">
    <property type="entry name" value="TPP_enzyme_TPP-bd"/>
</dbReference>
<dbReference type="InterPro" id="IPR029035">
    <property type="entry name" value="DHS-like_NAD/FAD-binding_dom"/>
</dbReference>
<evidence type="ECO:0000256" key="2">
    <source>
        <dbReference type="ARBA" id="ARBA00023052"/>
    </source>
</evidence>
<dbReference type="CDD" id="cd07035">
    <property type="entry name" value="TPP_PYR_POX_like"/>
    <property type="match status" value="1"/>
</dbReference>
<feature type="domain" description="Thiamine pyrophosphate enzyme central" evidence="5">
    <location>
        <begin position="221"/>
        <end position="353"/>
    </location>
</feature>
<feature type="region of interest" description="Disordered" evidence="4">
    <location>
        <begin position="360"/>
        <end position="383"/>
    </location>
</feature>
<dbReference type="InterPro" id="IPR029061">
    <property type="entry name" value="THDP-binding"/>
</dbReference>
<evidence type="ECO:0000259" key="5">
    <source>
        <dbReference type="Pfam" id="PF00205"/>
    </source>
</evidence>
<feature type="domain" description="Thiamine pyrophosphate enzyme N-terminal TPP-binding" evidence="7">
    <location>
        <begin position="37"/>
        <end position="139"/>
    </location>
</feature>
<gene>
    <name evidence="8" type="primary">mdlC</name>
    <name evidence="8" type="ORF">OHB35_12920</name>
</gene>
<keyword evidence="2 3" id="KW-0786">Thiamine pyrophosphate</keyword>
<comment type="similarity">
    <text evidence="1 3">Belongs to the TPP enzyme family.</text>
</comment>
<keyword evidence="9" id="KW-1185">Reference proteome</keyword>
<reference evidence="8 9" key="1">
    <citation type="submission" date="2022-10" db="EMBL/GenBank/DDBJ databases">
        <title>The complete genomes of actinobacterial strains from the NBC collection.</title>
        <authorList>
            <person name="Joergensen T.S."/>
            <person name="Alvarez Arevalo M."/>
            <person name="Sterndorff E.B."/>
            <person name="Faurdal D."/>
            <person name="Vuksanovic O."/>
            <person name="Mourched A.-S."/>
            <person name="Charusanti P."/>
            <person name="Shaw S."/>
            <person name="Blin K."/>
            <person name="Weber T."/>
        </authorList>
    </citation>
    <scope>NUCLEOTIDE SEQUENCE [LARGE SCALE GENOMIC DNA]</scope>
    <source>
        <strain evidence="8 9">NBC 01752</strain>
    </source>
</reference>
<evidence type="ECO:0000256" key="4">
    <source>
        <dbReference type="SAM" id="MobiDB-lite"/>
    </source>
</evidence>
<feature type="compositionally biased region" description="Basic and acidic residues" evidence="4">
    <location>
        <begin position="1"/>
        <end position="25"/>
    </location>
</feature>
<evidence type="ECO:0000256" key="3">
    <source>
        <dbReference type="RuleBase" id="RU362132"/>
    </source>
</evidence>
<dbReference type="GO" id="GO:0050695">
    <property type="term" value="F:benzoylformate decarboxylase activity"/>
    <property type="evidence" value="ECO:0007669"/>
    <property type="project" value="UniProtKB-EC"/>
</dbReference>
<evidence type="ECO:0000259" key="6">
    <source>
        <dbReference type="Pfam" id="PF02775"/>
    </source>
</evidence>
<dbReference type="Pfam" id="PF02775">
    <property type="entry name" value="TPP_enzyme_C"/>
    <property type="match status" value="1"/>
</dbReference>
<sequence length="571" mass="60790">MKPEPKSKPKPKPKPEPELKSKPEPDAGANRAAETVTVLEAVIRFCRDTGMTTVFGNPGSTELRMFRDWPEDFTYVLGLQESVAVGMAAGHALGTGRAALVSLHSAGGVGHALGAVFNAYRDRVPLVILAGQQSRALTQLRPFLGADDPVQFPRPYVKSSRQPDRAADVPAVLAEAHRLAMSHPRGPVFVSVPEDDWDQPAAHVEPRTLHGGFSADAGALSALATRLDTCERPALVVGPGVDDEHATAEVRALAERTRAAVWISPMSGRSGFPESHPLFQGFLPPAADRLAACLEAYDVVVALGAPLFTYHFHTESPPLPARTELFHLDCDPGQAAWLPTGTSIVTTLKPAVGQLAALVRESDRKPPPSRPVPLPAHAPGDGDGPITPELVLDLLQERLPRDRVLVEETPSHREALHARVRIESAGGFLTTGSGALGWGLPLAVGRALADRRRVVCLVGDGSALYSVQALWTVARHRVPVTYVLLDNGGYAAVRALGRRIDIAPVPGTDIGDIDFARVATGFGCPAAYVEESADLPAALDRALAGHGDDDGPFLLHVRVDDGAFDSDSRDR</sequence>
<dbReference type="PANTHER" id="PTHR18968:SF133">
    <property type="entry name" value="BENZOYLFORMATE DECARBOXYLASE"/>
    <property type="match status" value="1"/>
</dbReference>
<dbReference type="Pfam" id="PF00205">
    <property type="entry name" value="TPP_enzyme_M"/>
    <property type="match status" value="1"/>
</dbReference>
<dbReference type="Gene3D" id="3.40.50.970">
    <property type="match status" value="2"/>
</dbReference>
<feature type="domain" description="Thiamine pyrophosphate enzyme TPP-binding" evidence="6">
    <location>
        <begin position="420"/>
        <end position="557"/>
    </location>
</feature>
<evidence type="ECO:0000313" key="8">
    <source>
        <dbReference type="EMBL" id="WSD14072.1"/>
    </source>
</evidence>
<dbReference type="InterPro" id="IPR045229">
    <property type="entry name" value="TPP_enz"/>
</dbReference>
<dbReference type="EMBL" id="CP109135">
    <property type="protein sequence ID" value="WSD14072.1"/>
    <property type="molecule type" value="Genomic_DNA"/>
</dbReference>
<evidence type="ECO:0000259" key="7">
    <source>
        <dbReference type="Pfam" id="PF02776"/>
    </source>
</evidence>
<dbReference type="SUPFAM" id="SSF52467">
    <property type="entry name" value="DHS-like NAD/FAD-binding domain"/>
    <property type="match status" value="1"/>
</dbReference>
<dbReference type="RefSeq" id="WP_326758807.1">
    <property type="nucleotide sequence ID" value="NZ_CP109135.1"/>
</dbReference>
<dbReference type="SUPFAM" id="SSF52518">
    <property type="entry name" value="Thiamin diphosphate-binding fold (THDP-binding)"/>
    <property type="match status" value="2"/>
</dbReference>
<proteinExistence type="inferred from homology"/>
<evidence type="ECO:0000313" key="9">
    <source>
        <dbReference type="Proteomes" id="UP001340816"/>
    </source>
</evidence>
<name>A0ABZ1H901_STRPH</name>
<accession>A0ABZ1H901</accession>
<dbReference type="PANTHER" id="PTHR18968">
    <property type="entry name" value="THIAMINE PYROPHOSPHATE ENZYMES"/>
    <property type="match status" value="1"/>
</dbReference>
<protein>
    <submittedName>
        <fullName evidence="8">Benzoylformate decarboxylase</fullName>
        <ecNumber evidence="8">4.1.1.7</ecNumber>
    </submittedName>
</protein>